<dbReference type="InterPro" id="IPR050155">
    <property type="entry name" value="HAD-like_hydrolase_sf"/>
</dbReference>
<reference evidence="5" key="1">
    <citation type="submission" date="2023-07" db="EMBL/GenBank/DDBJ databases">
        <title>Genome content predicts the carbon catabolic preferences of heterotrophic bacteria.</title>
        <authorList>
            <person name="Gralka M."/>
        </authorList>
    </citation>
    <scope>NUCLEOTIDE SEQUENCE</scope>
    <source>
        <strain evidence="5">C2R13</strain>
    </source>
</reference>
<dbReference type="GO" id="GO:0005829">
    <property type="term" value="C:cytosol"/>
    <property type="evidence" value="ECO:0007669"/>
    <property type="project" value="TreeGrafter"/>
</dbReference>
<evidence type="ECO:0000256" key="4">
    <source>
        <dbReference type="ARBA" id="ARBA00013078"/>
    </source>
</evidence>
<proteinExistence type="inferred from homology"/>
<evidence type="ECO:0000313" key="5">
    <source>
        <dbReference type="EMBL" id="MDO6671524.1"/>
    </source>
</evidence>
<dbReference type="RefSeq" id="WP_303593143.1">
    <property type="nucleotide sequence ID" value="NZ_JAUORK010000004.1"/>
</dbReference>
<comment type="pathway">
    <text evidence="2">Organic acid metabolism; glycolate biosynthesis; glycolate from 2-phosphoglycolate: step 1/1.</text>
</comment>
<comment type="caution">
    <text evidence="5">The sequence shown here is derived from an EMBL/GenBank/DDBJ whole genome shotgun (WGS) entry which is preliminary data.</text>
</comment>
<dbReference type="PANTHER" id="PTHR43434">
    <property type="entry name" value="PHOSPHOGLYCOLATE PHOSPHATASE"/>
    <property type="match status" value="1"/>
</dbReference>
<dbReference type="AlphaFoldDB" id="A0AAP4TWF5"/>
<comment type="catalytic activity">
    <reaction evidence="1">
        <text>2-phosphoglycolate + H2O = glycolate + phosphate</text>
        <dbReference type="Rhea" id="RHEA:14369"/>
        <dbReference type="ChEBI" id="CHEBI:15377"/>
        <dbReference type="ChEBI" id="CHEBI:29805"/>
        <dbReference type="ChEBI" id="CHEBI:43474"/>
        <dbReference type="ChEBI" id="CHEBI:58033"/>
        <dbReference type="EC" id="3.1.3.18"/>
    </reaction>
</comment>
<dbReference type="SFLD" id="SFLDG01129">
    <property type="entry name" value="C1.5:_HAD__Beta-PGM__Phosphata"/>
    <property type="match status" value="1"/>
</dbReference>
<evidence type="ECO:0000256" key="1">
    <source>
        <dbReference type="ARBA" id="ARBA00000830"/>
    </source>
</evidence>
<dbReference type="SUPFAM" id="SSF56784">
    <property type="entry name" value="HAD-like"/>
    <property type="match status" value="1"/>
</dbReference>
<dbReference type="Gene3D" id="1.10.150.240">
    <property type="entry name" value="Putative phosphatase, domain 2"/>
    <property type="match status" value="1"/>
</dbReference>
<dbReference type="GO" id="GO:0008967">
    <property type="term" value="F:phosphoglycolate phosphatase activity"/>
    <property type="evidence" value="ECO:0007669"/>
    <property type="project" value="UniProtKB-EC"/>
</dbReference>
<dbReference type="EC" id="3.1.3.18" evidence="4"/>
<organism evidence="5 6">
    <name type="scientific">Cobetia amphilecti</name>
    <dbReference type="NCBI Taxonomy" id="1055104"/>
    <lineage>
        <taxon>Bacteria</taxon>
        <taxon>Pseudomonadati</taxon>
        <taxon>Pseudomonadota</taxon>
        <taxon>Gammaproteobacteria</taxon>
        <taxon>Oceanospirillales</taxon>
        <taxon>Halomonadaceae</taxon>
        <taxon>Cobetia</taxon>
    </lineage>
</organism>
<evidence type="ECO:0000313" key="6">
    <source>
        <dbReference type="Proteomes" id="UP001170481"/>
    </source>
</evidence>
<protein>
    <recommendedName>
        <fullName evidence="4">phosphoglycolate phosphatase</fullName>
        <ecNumber evidence="4">3.1.3.18</ecNumber>
    </recommendedName>
</protein>
<accession>A0AAP4TWF5</accession>
<evidence type="ECO:0000256" key="3">
    <source>
        <dbReference type="ARBA" id="ARBA00006171"/>
    </source>
</evidence>
<gene>
    <name evidence="5" type="ORF">Q4535_05265</name>
</gene>
<dbReference type="Proteomes" id="UP001170481">
    <property type="component" value="Unassembled WGS sequence"/>
</dbReference>
<sequence length="218" mass="23194">MNKALYVFDFDGVIADSLTLCLKACAHAARLEGRTIVLERDSWESLDNVTFEEMARVQGFTGEAVTRFAAHVFAYTRQTTPPAVFTGMREALSALAEQGDVMVLSANHSEMIRATLAAAGLADCVSQVLGGEIAGSKGAKLARLLAAPQVAVERSWMVGDAVSDIRAAHEAGCRAAAVSWGWQSPERLASMAPERVIAQPQALISLCDVPSSDSREAV</sequence>
<dbReference type="Gene3D" id="3.40.50.1000">
    <property type="entry name" value="HAD superfamily/HAD-like"/>
    <property type="match status" value="1"/>
</dbReference>
<dbReference type="InterPro" id="IPR041492">
    <property type="entry name" value="HAD_2"/>
</dbReference>
<dbReference type="Pfam" id="PF13419">
    <property type="entry name" value="HAD_2"/>
    <property type="match status" value="1"/>
</dbReference>
<dbReference type="EMBL" id="JAUORK010000004">
    <property type="protein sequence ID" value="MDO6671524.1"/>
    <property type="molecule type" value="Genomic_DNA"/>
</dbReference>
<keyword evidence="5" id="KW-0378">Hydrolase</keyword>
<comment type="similarity">
    <text evidence="3">Belongs to the HAD-like hydrolase superfamily. CbbY/CbbZ/Gph/YieH family.</text>
</comment>
<name>A0AAP4TWF5_9GAMM</name>
<dbReference type="InterPro" id="IPR023214">
    <property type="entry name" value="HAD_sf"/>
</dbReference>
<dbReference type="InterPro" id="IPR023198">
    <property type="entry name" value="PGP-like_dom2"/>
</dbReference>
<dbReference type="PANTHER" id="PTHR43434:SF1">
    <property type="entry name" value="PHOSPHOGLYCOLATE PHOSPHATASE"/>
    <property type="match status" value="1"/>
</dbReference>
<dbReference type="SFLD" id="SFLDS00003">
    <property type="entry name" value="Haloacid_Dehalogenase"/>
    <property type="match status" value="1"/>
</dbReference>
<dbReference type="GO" id="GO:0006281">
    <property type="term" value="P:DNA repair"/>
    <property type="evidence" value="ECO:0007669"/>
    <property type="project" value="TreeGrafter"/>
</dbReference>
<dbReference type="InterPro" id="IPR036412">
    <property type="entry name" value="HAD-like_sf"/>
</dbReference>
<evidence type="ECO:0000256" key="2">
    <source>
        <dbReference type="ARBA" id="ARBA00004818"/>
    </source>
</evidence>